<keyword evidence="2" id="KW-1185">Reference proteome</keyword>
<gene>
    <name evidence="1" type="ORF">PG991_011887</name>
</gene>
<accession>A0ABR1RFI8</accession>
<reference evidence="1 2" key="1">
    <citation type="submission" date="2023-01" db="EMBL/GenBank/DDBJ databases">
        <title>Analysis of 21 Apiospora genomes using comparative genomics revels a genus with tremendous synthesis potential of carbohydrate active enzymes and secondary metabolites.</title>
        <authorList>
            <person name="Sorensen T."/>
        </authorList>
    </citation>
    <scope>NUCLEOTIDE SEQUENCE [LARGE SCALE GENOMIC DNA]</scope>
    <source>
        <strain evidence="1 2">CBS 20057</strain>
    </source>
</reference>
<dbReference type="Proteomes" id="UP001396898">
    <property type="component" value="Unassembled WGS sequence"/>
</dbReference>
<evidence type="ECO:0000313" key="1">
    <source>
        <dbReference type="EMBL" id="KAK8009336.1"/>
    </source>
</evidence>
<organism evidence="1 2">
    <name type="scientific">Apiospora marii</name>
    <dbReference type="NCBI Taxonomy" id="335849"/>
    <lineage>
        <taxon>Eukaryota</taxon>
        <taxon>Fungi</taxon>
        <taxon>Dikarya</taxon>
        <taxon>Ascomycota</taxon>
        <taxon>Pezizomycotina</taxon>
        <taxon>Sordariomycetes</taxon>
        <taxon>Xylariomycetidae</taxon>
        <taxon>Amphisphaeriales</taxon>
        <taxon>Apiosporaceae</taxon>
        <taxon>Apiospora</taxon>
    </lineage>
</organism>
<protein>
    <recommendedName>
        <fullName evidence="3">Secreted protein</fullName>
    </recommendedName>
</protein>
<comment type="caution">
    <text evidence="1">The sequence shown here is derived from an EMBL/GenBank/DDBJ whole genome shotgun (WGS) entry which is preliminary data.</text>
</comment>
<name>A0ABR1RFI8_9PEZI</name>
<evidence type="ECO:0000313" key="2">
    <source>
        <dbReference type="Proteomes" id="UP001396898"/>
    </source>
</evidence>
<dbReference type="EMBL" id="JAQQWI010000016">
    <property type="protein sequence ID" value="KAK8009336.1"/>
    <property type="molecule type" value="Genomic_DNA"/>
</dbReference>
<proteinExistence type="predicted"/>
<evidence type="ECO:0008006" key="3">
    <source>
        <dbReference type="Google" id="ProtNLM"/>
    </source>
</evidence>
<sequence length="118" mass="13055">MFVRLAVVLATHRCYDQQHHDLSSHSGWNLIARKIRGLGKLCLNGPDSDAANKDLQVAGGCEYSGTTWFKSGSAAASYSQYATEPRCHTQENRNVNGRTTSECGWYWVDSYASPPSKL</sequence>